<evidence type="ECO:0000259" key="4">
    <source>
        <dbReference type="PROSITE" id="PS50949"/>
    </source>
</evidence>
<dbReference type="RefSeq" id="WP_316788565.1">
    <property type="nucleotide sequence ID" value="NZ_CP053540.1"/>
</dbReference>
<dbReference type="SMART" id="SM00345">
    <property type="entry name" value="HTH_GNTR"/>
    <property type="match status" value="1"/>
</dbReference>
<dbReference type="PRINTS" id="PR00035">
    <property type="entry name" value="HTHGNTR"/>
</dbReference>
<gene>
    <name evidence="5" type="ORF">HNI00_19235</name>
</gene>
<dbReference type="PROSITE" id="PS50949">
    <property type="entry name" value="HTH_GNTR"/>
    <property type="match status" value="1"/>
</dbReference>
<dbReference type="Pfam" id="PF07729">
    <property type="entry name" value="FCD"/>
    <property type="match status" value="1"/>
</dbReference>
<dbReference type="Gene3D" id="1.20.120.530">
    <property type="entry name" value="GntR ligand-binding domain-like"/>
    <property type="match status" value="1"/>
</dbReference>
<protein>
    <submittedName>
        <fullName evidence="5">FadR family transcriptional regulator</fullName>
    </submittedName>
</protein>
<dbReference type="GO" id="GO:0003677">
    <property type="term" value="F:DNA binding"/>
    <property type="evidence" value="ECO:0007669"/>
    <property type="project" value="UniProtKB-KW"/>
</dbReference>
<dbReference type="GO" id="GO:0003700">
    <property type="term" value="F:DNA-binding transcription factor activity"/>
    <property type="evidence" value="ECO:0007669"/>
    <property type="project" value="InterPro"/>
</dbReference>
<dbReference type="KEGG" id="tog:HNI00_19235"/>
<dbReference type="PANTHER" id="PTHR43537:SF5">
    <property type="entry name" value="UXU OPERON TRANSCRIPTIONAL REGULATOR"/>
    <property type="match status" value="1"/>
</dbReference>
<evidence type="ECO:0000256" key="2">
    <source>
        <dbReference type="ARBA" id="ARBA00023125"/>
    </source>
</evidence>
<dbReference type="SMART" id="SM00895">
    <property type="entry name" value="FCD"/>
    <property type="match status" value="1"/>
</dbReference>
<proteinExistence type="predicted"/>
<dbReference type="CDD" id="cd07377">
    <property type="entry name" value="WHTH_GntR"/>
    <property type="match status" value="1"/>
</dbReference>
<dbReference type="InterPro" id="IPR000524">
    <property type="entry name" value="Tscrpt_reg_HTH_GntR"/>
</dbReference>
<evidence type="ECO:0000256" key="3">
    <source>
        <dbReference type="ARBA" id="ARBA00023163"/>
    </source>
</evidence>
<name>A0AA97BE26_9CYAN</name>
<keyword evidence="3" id="KW-0804">Transcription</keyword>
<dbReference type="Pfam" id="PF00392">
    <property type="entry name" value="GntR"/>
    <property type="match status" value="1"/>
</dbReference>
<keyword evidence="1" id="KW-0805">Transcription regulation</keyword>
<dbReference type="EMBL" id="CP053540">
    <property type="protein sequence ID" value="WOB45041.1"/>
    <property type="molecule type" value="Genomic_DNA"/>
</dbReference>
<dbReference type="InterPro" id="IPR036388">
    <property type="entry name" value="WH-like_DNA-bd_sf"/>
</dbReference>
<accession>A0AA97BE26</accession>
<evidence type="ECO:0000256" key="1">
    <source>
        <dbReference type="ARBA" id="ARBA00023015"/>
    </source>
</evidence>
<dbReference type="AlphaFoldDB" id="A0AA97BE26"/>
<dbReference type="Gene3D" id="1.10.10.10">
    <property type="entry name" value="Winged helix-like DNA-binding domain superfamily/Winged helix DNA-binding domain"/>
    <property type="match status" value="1"/>
</dbReference>
<dbReference type="SUPFAM" id="SSF46785">
    <property type="entry name" value="Winged helix' DNA-binding domain"/>
    <property type="match status" value="1"/>
</dbReference>
<sequence>MTILHQNETSQQQIHSSVSIAPHSTELLSFNTSRQSADALLRGPKPTVNAFEVTLERLSSAVKMGLYEPGDQLPSEREIAEIMGVSRATVREAIRLMTEQGILVARRGRTGGTFVSKHPVPETLQNLRTRLSAKGTSITGILDHRLVVESGVVELAAQRATDEQKWELQALVNAMEQANNHAEYRKLDTRFHLLIAAATQTDRLSSVVAEIHAELSDLLTAAPYSKSQCLHANDQHQQIVDAICLGRPDLARIKIQEHILATNSYLNALL</sequence>
<keyword evidence="2" id="KW-0238">DNA-binding</keyword>
<dbReference type="SUPFAM" id="SSF48008">
    <property type="entry name" value="GntR ligand-binding domain-like"/>
    <property type="match status" value="1"/>
</dbReference>
<dbReference type="InterPro" id="IPR011711">
    <property type="entry name" value="GntR_C"/>
</dbReference>
<dbReference type="InterPro" id="IPR036390">
    <property type="entry name" value="WH_DNA-bd_sf"/>
</dbReference>
<evidence type="ECO:0000313" key="5">
    <source>
        <dbReference type="EMBL" id="WOB45041.1"/>
    </source>
</evidence>
<organism evidence="5">
    <name type="scientific">Thermoleptolyngbya oregonensis NK1-22</name>
    <dbReference type="NCBI Taxonomy" id="2547457"/>
    <lineage>
        <taxon>Bacteria</taxon>
        <taxon>Bacillati</taxon>
        <taxon>Cyanobacteriota</taxon>
        <taxon>Cyanophyceae</taxon>
        <taxon>Oculatellales</taxon>
        <taxon>Oculatellaceae</taxon>
        <taxon>Thermoleptolyngbya</taxon>
    </lineage>
</organism>
<feature type="domain" description="HTH gntR-type" evidence="4">
    <location>
        <begin position="48"/>
        <end position="118"/>
    </location>
</feature>
<reference evidence="5" key="1">
    <citation type="submission" date="2020-05" db="EMBL/GenBank/DDBJ databases">
        <authorList>
            <person name="Zhu T."/>
            <person name="Keshari N."/>
            <person name="Lu X."/>
        </authorList>
    </citation>
    <scope>NUCLEOTIDE SEQUENCE</scope>
    <source>
        <strain evidence="5">NK1-22</strain>
    </source>
</reference>
<dbReference type="InterPro" id="IPR008920">
    <property type="entry name" value="TF_FadR/GntR_C"/>
</dbReference>
<dbReference type="PANTHER" id="PTHR43537">
    <property type="entry name" value="TRANSCRIPTIONAL REGULATOR, GNTR FAMILY"/>
    <property type="match status" value="1"/>
</dbReference>